<gene>
    <name evidence="13" type="ORF">JD292_10670</name>
</gene>
<keyword evidence="7 12" id="KW-1133">Transmembrane helix</keyword>
<dbReference type="InterPro" id="IPR045863">
    <property type="entry name" value="CorA_TM1_TM2"/>
</dbReference>
<keyword evidence="9 12" id="KW-0472">Membrane</keyword>
<keyword evidence="8" id="KW-0406">Ion transport</keyword>
<evidence type="ECO:0000256" key="2">
    <source>
        <dbReference type="ARBA" id="ARBA00009765"/>
    </source>
</evidence>
<evidence type="ECO:0000256" key="10">
    <source>
        <dbReference type="ARBA" id="ARBA00034269"/>
    </source>
</evidence>
<evidence type="ECO:0000256" key="9">
    <source>
        <dbReference type="ARBA" id="ARBA00023136"/>
    </source>
</evidence>
<feature type="transmembrane region" description="Helical" evidence="12">
    <location>
        <begin position="347"/>
        <end position="367"/>
    </location>
</feature>
<evidence type="ECO:0000256" key="4">
    <source>
        <dbReference type="ARBA" id="ARBA00022475"/>
    </source>
</evidence>
<feature type="transmembrane region" description="Helical" evidence="12">
    <location>
        <begin position="316"/>
        <end position="335"/>
    </location>
</feature>
<dbReference type="PANTHER" id="PTHR46494">
    <property type="entry name" value="CORA FAMILY METAL ION TRANSPORTER (EUROFUNG)"/>
    <property type="match status" value="1"/>
</dbReference>
<evidence type="ECO:0000256" key="3">
    <source>
        <dbReference type="ARBA" id="ARBA00022448"/>
    </source>
</evidence>
<keyword evidence="6" id="KW-0460">Magnesium</keyword>
<dbReference type="FunFam" id="1.20.58.340:FF:000004">
    <property type="entry name" value="Magnesium transport protein CorA"/>
    <property type="match status" value="1"/>
</dbReference>
<dbReference type="SUPFAM" id="SSF143865">
    <property type="entry name" value="CorA soluble domain-like"/>
    <property type="match status" value="1"/>
</dbReference>
<comment type="catalytic activity">
    <reaction evidence="10">
        <text>Mg(2+)(in) = Mg(2+)(out)</text>
        <dbReference type="Rhea" id="RHEA:29827"/>
        <dbReference type="ChEBI" id="CHEBI:18420"/>
    </reaction>
</comment>
<dbReference type="Pfam" id="PF01544">
    <property type="entry name" value="CorA"/>
    <property type="match status" value="1"/>
</dbReference>
<keyword evidence="3" id="KW-0813">Transport</keyword>
<evidence type="ECO:0000256" key="6">
    <source>
        <dbReference type="ARBA" id="ARBA00022842"/>
    </source>
</evidence>
<dbReference type="Proteomes" id="UP000618733">
    <property type="component" value="Unassembled WGS sequence"/>
</dbReference>
<evidence type="ECO:0000313" key="14">
    <source>
        <dbReference type="Proteomes" id="UP000618733"/>
    </source>
</evidence>
<evidence type="ECO:0000256" key="1">
    <source>
        <dbReference type="ARBA" id="ARBA00004651"/>
    </source>
</evidence>
<dbReference type="GO" id="GO:0050897">
    <property type="term" value="F:cobalt ion binding"/>
    <property type="evidence" value="ECO:0007669"/>
    <property type="project" value="TreeGrafter"/>
</dbReference>
<proteinExistence type="inferred from homology"/>
<evidence type="ECO:0000313" key="13">
    <source>
        <dbReference type="EMBL" id="MBK0422533.1"/>
    </source>
</evidence>
<evidence type="ECO:0000256" key="11">
    <source>
        <dbReference type="ARBA" id="ARBA00045497"/>
    </source>
</evidence>
<evidence type="ECO:0000256" key="5">
    <source>
        <dbReference type="ARBA" id="ARBA00022692"/>
    </source>
</evidence>
<protein>
    <submittedName>
        <fullName evidence="13">Magnesium and cobalt transport protein CorA</fullName>
    </submittedName>
</protein>
<keyword evidence="5 12" id="KW-0812">Transmembrane</keyword>
<comment type="similarity">
    <text evidence="2">Belongs to the CorA metal ion transporter (MIT) (TC 1.A.35) family.</text>
</comment>
<dbReference type="GO" id="GO:0015087">
    <property type="term" value="F:cobalt ion transmembrane transporter activity"/>
    <property type="evidence" value="ECO:0007669"/>
    <property type="project" value="TreeGrafter"/>
</dbReference>
<dbReference type="GO" id="GO:0005886">
    <property type="term" value="C:plasma membrane"/>
    <property type="evidence" value="ECO:0007669"/>
    <property type="project" value="UniProtKB-SubCell"/>
</dbReference>
<dbReference type="SUPFAM" id="SSF144083">
    <property type="entry name" value="Magnesium transport protein CorA, transmembrane region"/>
    <property type="match status" value="1"/>
</dbReference>
<dbReference type="Gene3D" id="1.20.58.340">
    <property type="entry name" value="Magnesium transport protein CorA, transmembrane region"/>
    <property type="match status" value="2"/>
</dbReference>
<name>A0A934QE15_9MICO</name>
<keyword evidence="14" id="KW-1185">Reference proteome</keyword>
<evidence type="ECO:0000256" key="7">
    <source>
        <dbReference type="ARBA" id="ARBA00022989"/>
    </source>
</evidence>
<keyword evidence="4" id="KW-1003">Cell membrane</keyword>
<comment type="subcellular location">
    <subcellularLocation>
        <location evidence="1">Cell membrane</location>
        <topology evidence="1">Multi-pass membrane protein</topology>
    </subcellularLocation>
</comment>
<evidence type="ECO:0000256" key="8">
    <source>
        <dbReference type="ARBA" id="ARBA00023065"/>
    </source>
</evidence>
<dbReference type="InterPro" id="IPR002523">
    <property type="entry name" value="MgTranspt_CorA/ZnTranspt_ZntB"/>
</dbReference>
<accession>A0A934QE15</accession>
<comment type="function">
    <text evidence="11">Mediates influx of magnesium ions. Alternates between open and closed states. Activated by low cytoplasmic Mg(2+) levels. Inactive when cytoplasmic Mg(2+) levels are high.</text>
</comment>
<reference evidence="13" key="1">
    <citation type="submission" date="2020-12" db="EMBL/GenBank/DDBJ databases">
        <title>Leucobacter sp. CAS2, isolated from Chromium sludge.</title>
        <authorList>
            <person name="Xu Z."/>
        </authorList>
    </citation>
    <scope>NUCLEOTIDE SEQUENCE</scope>
    <source>
        <strain evidence="13">CSA2</strain>
    </source>
</reference>
<dbReference type="CDD" id="cd12830">
    <property type="entry name" value="MtCorA-like"/>
    <property type="match status" value="1"/>
</dbReference>
<evidence type="ECO:0000256" key="12">
    <source>
        <dbReference type="SAM" id="Phobius"/>
    </source>
</evidence>
<dbReference type="Gene3D" id="3.30.460.20">
    <property type="entry name" value="CorA soluble domain-like"/>
    <property type="match status" value="1"/>
</dbReference>
<dbReference type="EMBL" id="JAEHOI010000011">
    <property type="protein sequence ID" value="MBK0422533.1"/>
    <property type="molecule type" value="Genomic_DNA"/>
</dbReference>
<dbReference type="GO" id="GO:0015095">
    <property type="term" value="F:magnesium ion transmembrane transporter activity"/>
    <property type="evidence" value="ECO:0007669"/>
    <property type="project" value="TreeGrafter"/>
</dbReference>
<dbReference type="AlphaFoldDB" id="A0A934QE15"/>
<dbReference type="GO" id="GO:0000287">
    <property type="term" value="F:magnesium ion binding"/>
    <property type="evidence" value="ECO:0007669"/>
    <property type="project" value="TreeGrafter"/>
</dbReference>
<comment type="caution">
    <text evidence="13">The sequence shown here is derived from an EMBL/GenBank/DDBJ whole genome shotgun (WGS) entry which is preliminary data.</text>
</comment>
<dbReference type="RefSeq" id="WP_200132736.1">
    <property type="nucleotide sequence ID" value="NZ_JAEHOI010000011.1"/>
</dbReference>
<organism evidence="13 14">
    <name type="scientific">Leucobacter edaphi</name>
    <dbReference type="NCBI Taxonomy" id="2796472"/>
    <lineage>
        <taxon>Bacteria</taxon>
        <taxon>Bacillati</taxon>
        <taxon>Actinomycetota</taxon>
        <taxon>Actinomycetes</taxon>
        <taxon>Micrococcales</taxon>
        <taxon>Microbacteriaceae</taxon>
        <taxon>Leucobacter</taxon>
    </lineage>
</organism>
<dbReference type="InterPro" id="IPR045861">
    <property type="entry name" value="CorA_cytoplasmic_dom"/>
</dbReference>
<sequence length="373" mass="41609">MAGQSTHHTPRRAVNLLGRSAARTAVAPAKPEVPSLTTRIVDGVQQDRWHSERLADALSFARNTPEGMAVTLISHPTPTNIAELSTAWELHPLLVEDLLHADQRPKLERYDDVLFIAVRAARYIDATEEVEFSEFHILTRPGALVLICQDGRLLDGSIISEEAAGTGIDDRLKGVLRLQNPELIRLGSEALVYQLLDAIVDACFPVLDGLQIDKEQIERQVFSGDDSAAERIYRLNEEVIDLLHANTALAQVLRGFQRGAEKYAIPDELQAYLQDVADHLVRVISEVTELRSSLSQVLSVNSTLVAQRQNEDMKKISGWAAILFAPTLIAAIYGMNFDVMPELHWAFGYPTAVVLMFAFAAGLFWFFKRKKWM</sequence>
<dbReference type="PANTHER" id="PTHR46494:SF1">
    <property type="entry name" value="CORA FAMILY METAL ION TRANSPORTER (EUROFUNG)"/>
    <property type="match status" value="1"/>
</dbReference>